<name>A0A1Z1MHV8_MELHR</name>
<protein>
    <recommendedName>
        <fullName evidence="3">Uncharacterized protein ycf33</fullName>
    </recommendedName>
</protein>
<comment type="similarity">
    <text evidence="2">Belongs to the ycf33 family.</text>
</comment>
<evidence type="ECO:0000256" key="1">
    <source>
        <dbReference type="ARBA" id="ARBA00004474"/>
    </source>
</evidence>
<evidence type="ECO:0000313" key="6">
    <source>
        <dbReference type="EMBL" id="ARW65452.1"/>
    </source>
</evidence>
<dbReference type="EMBL" id="MF101437">
    <property type="protein sequence ID" value="ARW65452.1"/>
    <property type="molecule type" value="Genomic_DNA"/>
</dbReference>
<dbReference type="AlphaFoldDB" id="A0A1Z1MHV8"/>
<accession>A0A1Z1MHV8</accession>
<dbReference type="Pfam" id="PF05421">
    <property type="entry name" value="DUF751"/>
    <property type="match status" value="1"/>
</dbReference>
<evidence type="ECO:0000256" key="4">
    <source>
        <dbReference type="ARBA" id="ARBA00022640"/>
    </source>
</evidence>
<dbReference type="GO" id="GO:0009536">
    <property type="term" value="C:plastid"/>
    <property type="evidence" value="ECO:0007669"/>
    <property type="project" value="UniProtKB-SubCell"/>
</dbReference>
<keyword evidence="5" id="KW-0472">Membrane</keyword>
<organism evidence="6">
    <name type="scientific">Melanothamnus harveyi</name>
    <name type="common">Filamentous red alga</name>
    <name type="synonym">Neosiphonia harveyi</name>
    <dbReference type="NCBI Taxonomy" id="397005"/>
    <lineage>
        <taxon>Eukaryota</taxon>
        <taxon>Rhodophyta</taxon>
        <taxon>Florideophyceae</taxon>
        <taxon>Rhodymeniophycidae</taxon>
        <taxon>Ceramiales</taxon>
        <taxon>Rhodomelaceae</taxon>
        <taxon>Polysiphonioideae</taxon>
        <taxon>Melanothamnus</taxon>
    </lineage>
</organism>
<reference evidence="6" key="1">
    <citation type="journal article" date="2017" name="J. Phycol.">
        <title>Analysis of chloroplast genomes and a supermatrix inform reclassification of the Rhodomelaceae (Rhodophyta).</title>
        <authorList>
            <person name="Diaz-Tapia P."/>
            <person name="Maggs C.A."/>
            <person name="West J.A."/>
            <person name="Verbruggen H."/>
        </authorList>
    </citation>
    <scope>NUCLEOTIDE SEQUENCE</scope>
    <source>
        <strain evidence="6">PD890</strain>
    </source>
</reference>
<feature type="transmembrane region" description="Helical" evidence="5">
    <location>
        <begin position="12"/>
        <end position="31"/>
    </location>
</feature>
<dbReference type="GeneID" id="33358290"/>
<evidence type="ECO:0000256" key="5">
    <source>
        <dbReference type="SAM" id="Phobius"/>
    </source>
</evidence>
<keyword evidence="5" id="KW-1133">Transmembrane helix</keyword>
<dbReference type="RefSeq" id="YP_009396275.1">
    <property type="nucleotide sequence ID" value="NC_035281.1"/>
</dbReference>
<keyword evidence="5" id="KW-0812">Transmembrane</keyword>
<gene>
    <name evidence="6" type="primary">ycf33</name>
</gene>
<feature type="transmembrane region" description="Helical" evidence="5">
    <location>
        <begin position="40"/>
        <end position="58"/>
    </location>
</feature>
<comment type="subcellular location">
    <subcellularLocation>
        <location evidence="1">Plastid</location>
    </subcellularLocation>
</comment>
<geneLocation type="chloroplast" evidence="6"/>
<proteinExistence type="inferred from homology"/>
<dbReference type="InterPro" id="IPR008470">
    <property type="entry name" value="Uncharacterised_Ycf33"/>
</dbReference>
<evidence type="ECO:0000256" key="2">
    <source>
        <dbReference type="ARBA" id="ARBA00010985"/>
    </source>
</evidence>
<keyword evidence="6" id="KW-0150">Chloroplast</keyword>
<keyword evidence="4 6" id="KW-0934">Plastid</keyword>
<sequence length="65" mass="7792">MSDFWVNLYKFPRFLIGVFIGFFLTTLQPIFKLLKNKNRLFLFIIFIGIIVVIFYKIIVKMVAIE</sequence>
<evidence type="ECO:0000256" key="3">
    <source>
        <dbReference type="ARBA" id="ARBA00021584"/>
    </source>
</evidence>